<feature type="domain" description="N-acetyltransferase" evidence="1">
    <location>
        <begin position="7"/>
        <end position="147"/>
    </location>
</feature>
<accession>A0ABW5BPW8</accession>
<dbReference type="Pfam" id="PF13673">
    <property type="entry name" value="Acetyltransf_10"/>
    <property type="match status" value="1"/>
</dbReference>
<name>A0ABW5BPW8_9PROT</name>
<dbReference type="Gene3D" id="3.40.630.30">
    <property type="match status" value="1"/>
</dbReference>
<dbReference type="CDD" id="cd04301">
    <property type="entry name" value="NAT_SF"/>
    <property type="match status" value="1"/>
</dbReference>
<gene>
    <name evidence="2" type="ORF">ACFSKO_17880</name>
</gene>
<dbReference type="SUPFAM" id="SSF55729">
    <property type="entry name" value="Acyl-CoA N-acyltransferases (Nat)"/>
    <property type="match status" value="1"/>
</dbReference>
<organism evidence="2 3">
    <name type="scientific">Kiloniella antarctica</name>
    <dbReference type="NCBI Taxonomy" id="1550907"/>
    <lineage>
        <taxon>Bacteria</taxon>
        <taxon>Pseudomonadati</taxon>
        <taxon>Pseudomonadota</taxon>
        <taxon>Alphaproteobacteria</taxon>
        <taxon>Rhodospirillales</taxon>
        <taxon>Kiloniellaceae</taxon>
        <taxon>Kiloniella</taxon>
    </lineage>
</organism>
<protein>
    <submittedName>
        <fullName evidence="2">GNAT family N-acetyltransferase</fullName>
    </submittedName>
</protein>
<dbReference type="PROSITE" id="PS51186">
    <property type="entry name" value="GNAT"/>
    <property type="match status" value="1"/>
</dbReference>
<dbReference type="PANTHER" id="PTHR13355:SF11">
    <property type="entry name" value="GLUCOSAMINE 6-PHOSPHATE N-ACETYLTRANSFERASE"/>
    <property type="match status" value="1"/>
</dbReference>
<dbReference type="Proteomes" id="UP001597294">
    <property type="component" value="Unassembled WGS sequence"/>
</dbReference>
<dbReference type="RefSeq" id="WP_380254172.1">
    <property type="nucleotide sequence ID" value="NZ_JBHUII010000011.1"/>
</dbReference>
<dbReference type="InterPro" id="IPR016181">
    <property type="entry name" value="Acyl_CoA_acyltransferase"/>
</dbReference>
<sequence>MYQQNLLHFDQLSREQLYAVLRLRSDVFVLEQKSLYQDIDGLDERAWHILVQDENDVLVGVLRILKDPKDGSCYSIGRVAISKAGRGQGLAKELMDRAHAFIAKQEGAERIELSAQVYLTNFYKSFGYVLISDQPYDDAGVMHVDMIRAV</sequence>
<dbReference type="InterPro" id="IPR039143">
    <property type="entry name" value="GNPNAT1-like"/>
</dbReference>
<keyword evidence="3" id="KW-1185">Reference proteome</keyword>
<dbReference type="PANTHER" id="PTHR13355">
    <property type="entry name" value="GLUCOSAMINE 6-PHOSPHATE N-ACETYLTRANSFERASE"/>
    <property type="match status" value="1"/>
</dbReference>
<evidence type="ECO:0000313" key="2">
    <source>
        <dbReference type="EMBL" id="MFD2207495.1"/>
    </source>
</evidence>
<evidence type="ECO:0000259" key="1">
    <source>
        <dbReference type="PROSITE" id="PS51186"/>
    </source>
</evidence>
<reference evidence="3" key="1">
    <citation type="journal article" date="2019" name="Int. J. Syst. Evol. Microbiol.">
        <title>The Global Catalogue of Microorganisms (GCM) 10K type strain sequencing project: providing services to taxonomists for standard genome sequencing and annotation.</title>
        <authorList>
            <consortium name="The Broad Institute Genomics Platform"/>
            <consortium name="The Broad Institute Genome Sequencing Center for Infectious Disease"/>
            <person name="Wu L."/>
            <person name="Ma J."/>
        </authorList>
    </citation>
    <scope>NUCLEOTIDE SEQUENCE [LARGE SCALE GENOMIC DNA]</scope>
    <source>
        <strain evidence="3">CGMCC 4.7192</strain>
    </source>
</reference>
<proteinExistence type="predicted"/>
<comment type="caution">
    <text evidence="2">The sequence shown here is derived from an EMBL/GenBank/DDBJ whole genome shotgun (WGS) entry which is preliminary data.</text>
</comment>
<evidence type="ECO:0000313" key="3">
    <source>
        <dbReference type="Proteomes" id="UP001597294"/>
    </source>
</evidence>
<dbReference type="EMBL" id="JBHUII010000011">
    <property type="protein sequence ID" value="MFD2207495.1"/>
    <property type="molecule type" value="Genomic_DNA"/>
</dbReference>
<dbReference type="InterPro" id="IPR000182">
    <property type="entry name" value="GNAT_dom"/>
</dbReference>